<feature type="chain" id="PRO_5045998243" evidence="1">
    <location>
        <begin position="24"/>
        <end position="97"/>
    </location>
</feature>
<dbReference type="EMBL" id="JAFCJH010000009">
    <property type="protein sequence ID" value="MBR0795921.1"/>
    <property type="molecule type" value="Genomic_DNA"/>
</dbReference>
<keyword evidence="1" id="KW-0732">Signal</keyword>
<dbReference type="InterPro" id="IPR042230">
    <property type="entry name" value="CusF_sf"/>
</dbReference>
<accession>A0ABS5FGK4</accession>
<protein>
    <submittedName>
        <fullName evidence="2">Copper-binding protein</fullName>
    </submittedName>
</protein>
<gene>
    <name evidence="2" type="ORF">JQ615_11010</name>
</gene>
<dbReference type="InterPro" id="IPR021647">
    <property type="entry name" value="CusF_Ec"/>
</dbReference>
<proteinExistence type="predicted"/>
<sequence length="97" mass="9899">MRAAKIVLTGLAAASLVTSAALAEQSMSGMVTKIDRLAGTITIQPIQAGTVGAAGGSAQEYKVPKGQSLEEVHAGDKVTFTTSDSGKAIDKLEKQKP</sequence>
<feature type="signal peptide" evidence="1">
    <location>
        <begin position="1"/>
        <end position="23"/>
    </location>
</feature>
<dbReference type="Pfam" id="PF11604">
    <property type="entry name" value="CusF_Ec"/>
    <property type="match status" value="1"/>
</dbReference>
<evidence type="ECO:0000313" key="2">
    <source>
        <dbReference type="EMBL" id="MBR0795921.1"/>
    </source>
</evidence>
<organism evidence="2 3">
    <name type="scientific">Bradyrhizobium jicamae</name>
    <dbReference type="NCBI Taxonomy" id="280332"/>
    <lineage>
        <taxon>Bacteria</taxon>
        <taxon>Pseudomonadati</taxon>
        <taxon>Pseudomonadota</taxon>
        <taxon>Alphaproteobacteria</taxon>
        <taxon>Hyphomicrobiales</taxon>
        <taxon>Nitrobacteraceae</taxon>
        <taxon>Bradyrhizobium</taxon>
    </lineage>
</organism>
<evidence type="ECO:0000256" key="1">
    <source>
        <dbReference type="SAM" id="SignalP"/>
    </source>
</evidence>
<evidence type="ECO:0000313" key="3">
    <source>
        <dbReference type="Proteomes" id="UP001315278"/>
    </source>
</evidence>
<dbReference type="RefSeq" id="WP_212396270.1">
    <property type="nucleotide sequence ID" value="NZ_JAFCJH010000009.1"/>
</dbReference>
<name>A0ABS5FGK4_9BRAD</name>
<reference evidence="3" key="1">
    <citation type="journal article" date="2021" name="ISME J.">
        <title>Evolutionary origin and ecological implication of a unique nif island in free-living Bradyrhizobium lineages.</title>
        <authorList>
            <person name="Tao J."/>
        </authorList>
    </citation>
    <scope>NUCLEOTIDE SEQUENCE [LARGE SCALE GENOMIC DNA]</scope>
    <source>
        <strain evidence="3">SZCCT0434</strain>
    </source>
</reference>
<comment type="caution">
    <text evidence="2">The sequence shown here is derived from an EMBL/GenBank/DDBJ whole genome shotgun (WGS) entry which is preliminary data.</text>
</comment>
<keyword evidence="3" id="KW-1185">Reference proteome</keyword>
<dbReference type="Proteomes" id="UP001315278">
    <property type="component" value="Unassembled WGS sequence"/>
</dbReference>
<dbReference type="Gene3D" id="2.40.50.320">
    <property type="entry name" value="Copper binding periplasmic protein CusF"/>
    <property type="match status" value="1"/>
</dbReference>